<evidence type="ECO:0000313" key="8">
    <source>
        <dbReference type="EMBL" id="TPW27253.1"/>
    </source>
</evidence>
<dbReference type="Gene3D" id="3.30.230.40">
    <property type="entry name" value="Imidazole glycerol phosphate dehydratase, domain 1"/>
    <property type="match status" value="2"/>
</dbReference>
<evidence type="ECO:0000256" key="3">
    <source>
        <dbReference type="ARBA" id="ARBA00022605"/>
    </source>
</evidence>
<evidence type="ECO:0000256" key="6">
    <source>
        <dbReference type="HAMAP-Rule" id="MF_00076"/>
    </source>
</evidence>
<dbReference type="EMBL" id="VHLH01000022">
    <property type="protein sequence ID" value="TPW27253.1"/>
    <property type="molecule type" value="Genomic_DNA"/>
</dbReference>
<keyword evidence="4 6" id="KW-0368">Histidine biosynthesis</keyword>
<evidence type="ECO:0000256" key="1">
    <source>
        <dbReference type="ARBA" id="ARBA00005047"/>
    </source>
</evidence>
<sequence length="203" mass="22096">MAETNPGTARTGSVTRRTKETNVSVSLDLDGDGSSTIETGIGFFDHMLEQLARHSLVDMTITVAGDLDVDDHHTVEDTGIAIGQAISQALGERRGITRYASLDLAMDETLTRAAVDVSGRPFLVWRVAFTSPKIGRFDTELVREFFQALAQHGGMTLHIENLYGANNHHVAETCFKATARVLRTALEIDERQAGRIPSTKGSL</sequence>
<proteinExistence type="inferred from homology"/>
<dbReference type="HAMAP" id="MF_00076">
    <property type="entry name" value="HisB"/>
    <property type="match status" value="1"/>
</dbReference>
<dbReference type="NCBIfam" id="NF002109">
    <property type="entry name" value="PRK00951.1-5"/>
    <property type="match status" value="1"/>
</dbReference>
<protein>
    <recommendedName>
        <fullName evidence="2 6">Imidazoleglycerol-phosphate dehydratase</fullName>
        <shortName evidence="6">IGPD</shortName>
        <ecNumber evidence="6 7">4.2.1.19</ecNumber>
    </recommendedName>
</protein>
<comment type="pathway">
    <text evidence="1 6 7">Amino-acid biosynthesis; L-histidine biosynthesis; L-histidine from 5-phospho-alpha-D-ribose 1-diphosphate: step 6/9.</text>
</comment>
<accession>A0A506TYS6</accession>
<dbReference type="NCBIfam" id="NF002114">
    <property type="entry name" value="PRK00951.2-4"/>
    <property type="match status" value="1"/>
</dbReference>
<evidence type="ECO:0000256" key="4">
    <source>
        <dbReference type="ARBA" id="ARBA00023102"/>
    </source>
</evidence>
<name>A0A506TYS6_9HYPH</name>
<dbReference type="PANTHER" id="PTHR23133">
    <property type="entry name" value="IMIDAZOLEGLYCEROL-PHOSPHATE DEHYDRATASE HIS7"/>
    <property type="match status" value="1"/>
</dbReference>
<dbReference type="NCBIfam" id="NF002111">
    <property type="entry name" value="PRK00951.2-1"/>
    <property type="match status" value="1"/>
</dbReference>
<dbReference type="OrthoDB" id="9813612at2"/>
<dbReference type="InterPro" id="IPR020565">
    <property type="entry name" value="ImidazoleglycerP_deHydtase_CS"/>
</dbReference>
<evidence type="ECO:0000256" key="7">
    <source>
        <dbReference type="RuleBase" id="RU000599"/>
    </source>
</evidence>
<dbReference type="CDD" id="cd07914">
    <property type="entry name" value="IGPD"/>
    <property type="match status" value="1"/>
</dbReference>
<gene>
    <name evidence="6 8" type="primary">hisB</name>
    <name evidence="8" type="ORF">FJU11_11915</name>
</gene>
<dbReference type="FunFam" id="3.30.230.40:FF:000003">
    <property type="entry name" value="Imidazoleglycerol-phosphate dehydratase HisB"/>
    <property type="match status" value="1"/>
</dbReference>
<reference evidence="8 9" key="1">
    <citation type="submission" date="2019-06" db="EMBL/GenBank/DDBJ databases">
        <authorList>
            <person name="Li M."/>
        </authorList>
    </citation>
    <scope>NUCLEOTIDE SEQUENCE [LARGE SCALE GENOMIC DNA]</scope>
    <source>
        <strain evidence="8 9">BGMRC6574</strain>
    </source>
</reference>
<comment type="caution">
    <text evidence="8">The sequence shown here is derived from an EMBL/GenBank/DDBJ whole genome shotgun (WGS) entry which is preliminary data.</text>
</comment>
<comment type="subcellular location">
    <subcellularLocation>
        <location evidence="6 7">Cytoplasm</location>
    </subcellularLocation>
</comment>
<dbReference type="FunFam" id="3.30.230.40:FF:000001">
    <property type="entry name" value="Imidazoleglycerol-phosphate dehydratase HisB"/>
    <property type="match status" value="1"/>
</dbReference>
<keyword evidence="9" id="KW-1185">Reference proteome</keyword>
<dbReference type="GO" id="GO:0005737">
    <property type="term" value="C:cytoplasm"/>
    <property type="evidence" value="ECO:0007669"/>
    <property type="project" value="UniProtKB-SubCell"/>
</dbReference>
<organism evidence="8 9">
    <name type="scientific">Pararhizobium mangrovi</name>
    <dbReference type="NCBI Taxonomy" id="2590452"/>
    <lineage>
        <taxon>Bacteria</taxon>
        <taxon>Pseudomonadati</taxon>
        <taxon>Pseudomonadota</taxon>
        <taxon>Alphaproteobacteria</taxon>
        <taxon>Hyphomicrobiales</taxon>
        <taxon>Rhizobiaceae</taxon>
        <taxon>Rhizobium/Agrobacterium group</taxon>
        <taxon>Pararhizobium</taxon>
    </lineage>
</organism>
<keyword evidence="5 6" id="KW-0456">Lyase</keyword>
<dbReference type="SUPFAM" id="SSF54211">
    <property type="entry name" value="Ribosomal protein S5 domain 2-like"/>
    <property type="match status" value="2"/>
</dbReference>
<dbReference type="InterPro" id="IPR020568">
    <property type="entry name" value="Ribosomal_Su5_D2-typ_SF"/>
</dbReference>
<keyword evidence="3 6" id="KW-0028">Amino-acid biosynthesis</keyword>
<evidence type="ECO:0000256" key="2">
    <source>
        <dbReference type="ARBA" id="ARBA00016664"/>
    </source>
</evidence>
<dbReference type="GO" id="GO:0004424">
    <property type="term" value="F:imidazoleglycerol-phosphate dehydratase activity"/>
    <property type="evidence" value="ECO:0007669"/>
    <property type="project" value="UniProtKB-UniRule"/>
</dbReference>
<dbReference type="EC" id="4.2.1.19" evidence="6 7"/>
<dbReference type="PROSITE" id="PS00954">
    <property type="entry name" value="IGP_DEHYDRATASE_1"/>
    <property type="match status" value="1"/>
</dbReference>
<comment type="catalytic activity">
    <reaction evidence="6 7">
        <text>D-erythro-1-(imidazol-4-yl)glycerol 3-phosphate = 3-(imidazol-4-yl)-2-oxopropyl phosphate + H2O</text>
        <dbReference type="Rhea" id="RHEA:11040"/>
        <dbReference type="ChEBI" id="CHEBI:15377"/>
        <dbReference type="ChEBI" id="CHEBI:57766"/>
        <dbReference type="ChEBI" id="CHEBI:58278"/>
        <dbReference type="EC" id="4.2.1.19"/>
    </reaction>
</comment>
<evidence type="ECO:0000256" key="5">
    <source>
        <dbReference type="ARBA" id="ARBA00023239"/>
    </source>
</evidence>
<comment type="similarity">
    <text evidence="6 7">Belongs to the imidazoleglycerol-phosphate dehydratase family.</text>
</comment>
<dbReference type="PANTHER" id="PTHR23133:SF2">
    <property type="entry name" value="IMIDAZOLEGLYCEROL-PHOSPHATE DEHYDRATASE"/>
    <property type="match status" value="1"/>
</dbReference>
<keyword evidence="6" id="KW-0963">Cytoplasm</keyword>
<dbReference type="PROSITE" id="PS00955">
    <property type="entry name" value="IGP_DEHYDRATASE_2"/>
    <property type="match status" value="1"/>
</dbReference>
<dbReference type="UniPathway" id="UPA00031">
    <property type="reaction ID" value="UER00011"/>
</dbReference>
<dbReference type="GO" id="GO:0000105">
    <property type="term" value="P:L-histidine biosynthetic process"/>
    <property type="evidence" value="ECO:0007669"/>
    <property type="project" value="UniProtKB-UniRule"/>
</dbReference>
<dbReference type="Proteomes" id="UP000320314">
    <property type="component" value="Unassembled WGS sequence"/>
</dbReference>
<dbReference type="InterPro" id="IPR000807">
    <property type="entry name" value="ImidazoleglycerolP_deHydtase"/>
</dbReference>
<dbReference type="AlphaFoldDB" id="A0A506TYS6"/>
<evidence type="ECO:0000313" key="9">
    <source>
        <dbReference type="Proteomes" id="UP000320314"/>
    </source>
</evidence>
<dbReference type="RefSeq" id="WP_141167287.1">
    <property type="nucleotide sequence ID" value="NZ_VHLH01000022.1"/>
</dbReference>
<dbReference type="Pfam" id="PF00475">
    <property type="entry name" value="IGPD"/>
    <property type="match status" value="1"/>
</dbReference>
<dbReference type="InterPro" id="IPR038494">
    <property type="entry name" value="IGPD_sf"/>
</dbReference>